<dbReference type="EMBL" id="JBHSXL010000006">
    <property type="protein sequence ID" value="MFC6892261.1"/>
    <property type="molecule type" value="Genomic_DNA"/>
</dbReference>
<dbReference type="GO" id="GO:0016746">
    <property type="term" value="F:acyltransferase activity"/>
    <property type="evidence" value="ECO:0007669"/>
    <property type="project" value="UniProtKB-KW"/>
</dbReference>
<name>A0ABD5US89_9EURY</name>
<dbReference type="Gene3D" id="3.40.630.30">
    <property type="match status" value="1"/>
</dbReference>
<feature type="domain" description="N-acetyltransferase" evidence="2">
    <location>
        <begin position="40"/>
        <end position="188"/>
    </location>
</feature>
<evidence type="ECO:0000313" key="4">
    <source>
        <dbReference type="Proteomes" id="UP001596296"/>
    </source>
</evidence>
<dbReference type="PROSITE" id="PS51186">
    <property type="entry name" value="GNAT"/>
    <property type="match status" value="1"/>
</dbReference>
<evidence type="ECO:0000313" key="3">
    <source>
        <dbReference type="EMBL" id="MFC6892261.1"/>
    </source>
</evidence>
<keyword evidence="3" id="KW-0808">Transferase</keyword>
<dbReference type="SUPFAM" id="SSF55729">
    <property type="entry name" value="Acyl-CoA N-acyltransferases (Nat)"/>
    <property type="match status" value="1"/>
</dbReference>
<keyword evidence="4" id="KW-1185">Reference proteome</keyword>
<dbReference type="InterPro" id="IPR016181">
    <property type="entry name" value="Acyl_CoA_acyltransferase"/>
</dbReference>
<dbReference type="InterPro" id="IPR000182">
    <property type="entry name" value="GNAT_dom"/>
</dbReference>
<dbReference type="AlphaFoldDB" id="A0ABD5US89"/>
<proteinExistence type="predicted"/>
<dbReference type="CDD" id="cd04301">
    <property type="entry name" value="NAT_SF"/>
    <property type="match status" value="1"/>
</dbReference>
<organism evidence="3 4">
    <name type="scientific">Halopenitus salinus</name>
    <dbReference type="NCBI Taxonomy" id="1198295"/>
    <lineage>
        <taxon>Archaea</taxon>
        <taxon>Methanobacteriati</taxon>
        <taxon>Methanobacteriota</taxon>
        <taxon>Stenosarchaea group</taxon>
        <taxon>Halobacteria</taxon>
        <taxon>Halobacteriales</taxon>
        <taxon>Haloferacaceae</taxon>
        <taxon>Halopenitus</taxon>
    </lineage>
</organism>
<accession>A0ABD5US89</accession>
<protein>
    <submittedName>
        <fullName evidence="3">GNAT family N-acetyltransferase</fullName>
        <ecNumber evidence="3">2.3.-.-</ecNumber>
    </submittedName>
</protein>
<evidence type="ECO:0000259" key="2">
    <source>
        <dbReference type="PROSITE" id="PS51186"/>
    </source>
</evidence>
<comment type="caution">
    <text evidence="3">The sequence shown here is derived from an EMBL/GenBank/DDBJ whole genome shotgun (WGS) entry which is preliminary data.</text>
</comment>
<sequence>MTGEDDPRSPDAPASEAPSPDASTPEALSSIDSDDPPSGITTRPADADEYVDVMRILEGALLDVDADEVRERIEAEDVLAAVETADSAVGGSDAAPVIAAMVLVPRHAGVHIEAIAVNRSRRGRGIGSALVRAGIRHAAGRGFDRVVAEFDPDLREFYAGMGFSIGANDRSPDDDRSDDRLLGELALESASNDRSSSR</sequence>
<feature type="compositionally biased region" description="Low complexity" evidence="1">
    <location>
        <begin position="11"/>
        <end position="31"/>
    </location>
</feature>
<gene>
    <name evidence="3" type="ORF">ACFQE9_06515</name>
</gene>
<reference evidence="3 4" key="1">
    <citation type="journal article" date="2019" name="Int. J. Syst. Evol. Microbiol.">
        <title>The Global Catalogue of Microorganisms (GCM) 10K type strain sequencing project: providing services to taxonomists for standard genome sequencing and annotation.</title>
        <authorList>
            <consortium name="The Broad Institute Genomics Platform"/>
            <consortium name="The Broad Institute Genome Sequencing Center for Infectious Disease"/>
            <person name="Wu L."/>
            <person name="Ma J."/>
        </authorList>
    </citation>
    <scope>NUCLEOTIDE SEQUENCE [LARGE SCALE GENOMIC DNA]</scope>
    <source>
        <strain evidence="3 4">SKJ47</strain>
    </source>
</reference>
<dbReference type="RefSeq" id="WP_379742105.1">
    <property type="nucleotide sequence ID" value="NZ_JBHSVN010000001.1"/>
</dbReference>
<evidence type="ECO:0000256" key="1">
    <source>
        <dbReference type="SAM" id="MobiDB-lite"/>
    </source>
</evidence>
<dbReference type="Pfam" id="PF00583">
    <property type="entry name" value="Acetyltransf_1"/>
    <property type="match status" value="1"/>
</dbReference>
<keyword evidence="3" id="KW-0012">Acyltransferase</keyword>
<feature type="region of interest" description="Disordered" evidence="1">
    <location>
        <begin position="1"/>
        <end position="46"/>
    </location>
</feature>
<dbReference type="EC" id="2.3.-.-" evidence="3"/>
<dbReference type="Proteomes" id="UP001596296">
    <property type="component" value="Unassembled WGS sequence"/>
</dbReference>